<dbReference type="Proteomes" id="UP001302806">
    <property type="component" value="Chromosome"/>
</dbReference>
<accession>A0ABY9XY82</accession>
<evidence type="ECO:0000259" key="1">
    <source>
        <dbReference type="Pfam" id="PF01243"/>
    </source>
</evidence>
<dbReference type="InterPro" id="IPR012349">
    <property type="entry name" value="Split_barrel_FMN-bd"/>
</dbReference>
<dbReference type="GO" id="GO:0004733">
    <property type="term" value="F:pyridoxamine phosphate oxidase activity"/>
    <property type="evidence" value="ECO:0007669"/>
    <property type="project" value="UniProtKB-EC"/>
</dbReference>
<dbReference type="PANTHER" id="PTHR39336:SF1">
    <property type="entry name" value="PYRIDOXAMINE PHOSPHATE OXIDASE FAMILY PROTEIN (AFU_ORTHOLOGUE AFUA_6G11440)"/>
    <property type="match status" value="1"/>
</dbReference>
<sequence length="181" mass="20807">MGKQFSEISLELQDFIKEQNIFFVGTAAQDGRVNISPKGHDSLRVLNPNKLVWLNLTGSGNETAAHLLKNDRMTVMFCAFEGKPLILRLYGNAKIYHERDAEFHQYIDLFEQNTGSRQIIELDIDLVQTSCGYSVPFMDFKEERGMLNSWSEKQGKEKIKTYWQEKNTKSIDGFETNIISS</sequence>
<gene>
    <name evidence="2" type="ORF">RHP51_09875</name>
</gene>
<proteinExistence type="predicted"/>
<dbReference type="InterPro" id="IPR011576">
    <property type="entry name" value="Pyridox_Oxase_N"/>
</dbReference>
<evidence type="ECO:0000313" key="2">
    <source>
        <dbReference type="EMBL" id="WNH10911.1"/>
    </source>
</evidence>
<keyword evidence="2" id="KW-0560">Oxidoreductase</keyword>
<evidence type="ECO:0000313" key="3">
    <source>
        <dbReference type="Proteomes" id="UP001302806"/>
    </source>
</evidence>
<name>A0ABY9XY82_9FLAO</name>
<feature type="domain" description="Pyridoxamine 5'-phosphate oxidase N-terminal" evidence="1">
    <location>
        <begin position="11"/>
        <end position="131"/>
    </location>
</feature>
<dbReference type="RefSeq" id="WP_415867124.1">
    <property type="nucleotide sequence ID" value="NZ_CP134537.1"/>
</dbReference>
<protein>
    <submittedName>
        <fullName evidence="2">Pyridoxamine 5'-phosphate oxidase family protein</fullName>
        <ecNumber evidence="2">1.-.-.-</ecNumber>
        <ecNumber evidence="2">1.4.3.5</ecNumber>
    </submittedName>
</protein>
<dbReference type="EC" id="1.-.-.-" evidence="2"/>
<dbReference type="SUPFAM" id="SSF50475">
    <property type="entry name" value="FMN-binding split barrel"/>
    <property type="match status" value="1"/>
</dbReference>
<dbReference type="Gene3D" id="2.30.110.10">
    <property type="entry name" value="Electron Transport, Fmn-binding Protein, Chain A"/>
    <property type="match status" value="1"/>
</dbReference>
<dbReference type="PANTHER" id="PTHR39336">
    <property type="entry name" value="PYRIDOXAMINE PHOSPHATE OXIDASE FAMILY PROTEIN (AFU_ORTHOLOGUE AFUA_6G11440)"/>
    <property type="match status" value="1"/>
</dbReference>
<dbReference type="Pfam" id="PF01243">
    <property type="entry name" value="PNPOx_N"/>
    <property type="match status" value="1"/>
</dbReference>
<organism evidence="2 3">
    <name type="scientific">Thalassobellus suaedae</name>
    <dbReference type="NCBI Taxonomy" id="3074124"/>
    <lineage>
        <taxon>Bacteria</taxon>
        <taxon>Pseudomonadati</taxon>
        <taxon>Bacteroidota</taxon>
        <taxon>Flavobacteriia</taxon>
        <taxon>Flavobacteriales</taxon>
        <taxon>Flavobacteriaceae</taxon>
        <taxon>Thalassobellus</taxon>
    </lineage>
</organism>
<dbReference type="EC" id="1.4.3.5" evidence="2"/>
<reference evidence="2 3" key="1">
    <citation type="submission" date="2023-09" db="EMBL/GenBank/DDBJ databases">
        <title>Thalassobella suaedae gen. nov., sp. nov., a marine bacterium of the family Flavobacteriaceae isolated from a halophyte Suaeda japonica.</title>
        <authorList>
            <person name="Lee S.Y."/>
            <person name="Hwang C.Y."/>
        </authorList>
    </citation>
    <scope>NUCLEOTIDE SEQUENCE [LARGE SCALE GENOMIC DNA]</scope>
    <source>
        <strain evidence="2 3">HL-DH14</strain>
    </source>
</reference>
<dbReference type="EMBL" id="CP134537">
    <property type="protein sequence ID" value="WNH10911.1"/>
    <property type="molecule type" value="Genomic_DNA"/>
</dbReference>